<name>A0ABW2JLQ2_9ACTN</name>
<dbReference type="RefSeq" id="WP_381833348.1">
    <property type="nucleotide sequence ID" value="NZ_JBHTCF010000010.1"/>
</dbReference>
<feature type="compositionally biased region" description="Basic and acidic residues" evidence="1">
    <location>
        <begin position="88"/>
        <end position="101"/>
    </location>
</feature>
<dbReference type="SUPFAM" id="SSF55729">
    <property type="entry name" value="Acyl-CoA N-acyltransferases (Nat)"/>
    <property type="match status" value="1"/>
</dbReference>
<sequence>MSAVTPPPRAALHRRLRMHTGYRWRNSGHPVLTRLRTALDTRDGAVFPAVSSSLGNLSVSYSGLPEGLAYTLEFTELRRESGNGQAARRTESEISGKALGDPDRLPDSDITIVGTSAARARQLPTDASLIVPMRVHFVIDTGDGGSDAVRRKISKREREQFRRAARQHEWTWAVEHDPAWFDVFYERLYRPTMRARHGARERTETKDVSYECLFREGRMFSLSQNGERVGGALCHWDAASRTLTLRLLGVVDGAKEHYDSGAFKAIYHFLIGWSADNGVLALDFQGTEPFLSKGTYQWKRRFGTRVVLPPNHFGNKRLWFQVRNDTPEVRDFLVANPLLAEGADGALEAVYFYDADRAARIDYSAKSPGVERARHIDLDTFLANVPKGLARRAHS</sequence>
<organism evidence="2 3">
    <name type="scientific">Streptomyces monticola</name>
    <dbReference type="NCBI Taxonomy" id="2666263"/>
    <lineage>
        <taxon>Bacteria</taxon>
        <taxon>Bacillati</taxon>
        <taxon>Actinomycetota</taxon>
        <taxon>Actinomycetes</taxon>
        <taxon>Kitasatosporales</taxon>
        <taxon>Streptomycetaceae</taxon>
        <taxon>Streptomyces</taxon>
    </lineage>
</organism>
<keyword evidence="3" id="KW-1185">Reference proteome</keyword>
<evidence type="ECO:0000256" key="1">
    <source>
        <dbReference type="SAM" id="MobiDB-lite"/>
    </source>
</evidence>
<dbReference type="InterPro" id="IPR016181">
    <property type="entry name" value="Acyl_CoA_acyltransferase"/>
</dbReference>
<dbReference type="EMBL" id="JBHTCF010000010">
    <property type="protein sequence ID" value="MFC7307069.1"/>
    <property type="molecule type" value="Genomic_DNA"/>
</dbReference>
<accession>A0ABW2JLQ2</accession>
<proteinExistence type="predicted"/>
<comment type="caution">
    <text evidence="2">The sequence shown here is derived from an EMBL/GenBank/DDBJ whole genome shotgun (WGS) entry which is preliminary data.</text>
</comment>
<reference evidence="3" key="1">
    <citation type="journal article" date="2019" name="Int. J. Syst. Evol. Microbiol.">
        <title>The Global Catalogue of Microorganisms (GCM) 10K type strain sequencing project: providing services to taxonomists for standard genome sequencing and annotation.</title>
        <authorList>
            <consortium name="The Broad Institute Genomics Platform"/>
            <consortium name="The Broad Institute Genome Sequencing Center for Infectious Disease"/>
            <person name="Wu L."/>
            <person name="Ma J."/>
        </authorList>
    </citation>
    <scope>NUCLEOTIDE SEQUENCE [LARGE SCALE GENOMIC DNA]</scope>
    <source>
        <strain evidence="3">SYNS20</strain>
    </source>
</reference>
<dbReference type="Proteomes" id="UP001596523">
    <property type="component" value="Unassembled WGS sequence"/>
</dbReference>
<evidence type="ECO:0000313" key="3">
    <source>
        <dbReference type="Proteomes" id="UP001596523"/>
    </source>
</evidence>
<dbReference type="Gene3D" id="3.40.630.30">
    <property type="match status" value="1"/>
</dbReference>
<feature type="region of interest" description="Disordered" evidence="1">
    <location>
        <begin position="81"/>
        <end position="101"/>
    </location>
</feature>
<gene>
    <name evidence="2" type="ORF">ACFQVC_22925</name>
</gene>
<protein>
    <recommendedName>
        <fullName evidence="4">GNAT family N-acetyltransferase</fullName>
    </recommendedName>
</protein>
<evidence type="ECO:0008006" key="4">
    <source>
        <dbReference type="Google" id="ProtNLM"/>
    </source>
</evidence>
<evidence type="ECO:0000313" key="2">
    <source>
        <dbReference type="EMBL" id="MFC7307069.1"/>
    </source>
</evidence>